<keyword evidence="5" id="KW-0227">DNA damage</keyword>
<dbReference type="PANTHER" id="PTHR11059">
    <property type="entry name" value="DNA REPAIR PROTEIN RECN"/>
    <property type="match status" value="1"/>
</dbReference>
<dbReference type="SUPFAM" id="SSF52540">
    <property type="entry name" value="P-loop containing nucleoside triphosphate hydrolases"/>
    <property type="match status" value="1"/>
</dbReference>
<keyword evidence="9" id="KW-0175">Coiled coil</keyword>
<gene>
    <name evidence="11" type="ORF">MNBD_UNCLBAC01-963</name>
</gene>
<dbReference type="Pfam" id="PF02463">
    <property type="entry name" value="SMC_N"/>
    <property type="match status" value="1"/>
</dbReference>
<evidence type="ECO:0000256" key="6">
    <source>
        <dbReference type="ARBA" id="ARBA00022840"/>
    </source>
</evidence>
<feature type="coiled-coil region" evidence="9">
    <location>
        <begin position="336"/>
        <end position="370"/>
    </location>
</feature>
<dbReference type="GO" id="GO:0009432">
    <property type="term" value="P:SOS response"/>
    <property type="evidence" value="ECO:0007669"/>
    <property type="project" value="TreeGrafter"/>
</dbReference>
<evidence type="ECO:0000256" key="5">
    <source>
        <dbReference type="ARBA" id="ARBA00022763"/>
    </source>
</evidence>
<name>A0A3B1DEF1_9ZZZZ</name>
<dbReference type="GO" id="GO:0006281">
    <property type="term" value="P:DNA repair"/>
    <property type="evidence" value="ECO:0007669"/>
    <property type="project" value="UniProtKB-KW"/>
</dbReference>
<evidence type="ECO:0000256" key="9">
    <source>
        <dbReference type="SAM" id="Coils"/>
    </source>
</evidence>
<dbReference type="CDD" id="cd03241">
    <property type="entry name" value="ABC_RecN"/>
    <property type="match status" value="2"/>
</dbReference>
<sequence length="554" mass="63060">MLTQLTIHNFGLIDKVSLELTSGLNILTGETGAGKSILIDALRIALGERFAPSFIRDQKKAGIIEAVFDLSSKELCRLSVFEHFLSEDETTLIIHRSHQENSKSKIKINGFAATVGQLKEIGNHLIDFHGPHDHQMLLCAESHKGMLDRLISFDTLLINYQKIYTDYTTLKQQKEKLQELSTSRERELDMLSHQLKELEQVPLDEKKYSELLQKQTQLNNFEKLNDCLTQLTDLMENDTQGISERIRQTFSPMNQLNQIDEQTISFMHMLTQLQETNEQLSTDIRDYAENLSFDPQEAQLINTTWDAYDTIKRKYGPSIEEAQKFYTASKEKYNLLANFEQENNNLHEHITDLEKKLKQIAKKITAKRQKASVQLKTTIEKELNDLGIAHVKFEARMEKNNLTEDGQDNVIFYISPNLGEDLKPLANIVSSGEAARVMLALKKALINVDPIPILLFDEIDAQIGGRLGTITGQKLKDISQNRQIILITHLPQIASFADTHLKVIKTTKNDRTLTNVTSLNKEERLKEIAKMMSGEEETGISLKHAKDMLSKASV</sequence>
<organism evidence="11">
    <name type="scientific">hydrothermal vent metagenome</name>
    <dbReference type="NCBI Taxonomy" id="652676"/>
    <lineage>
        <taxon>unclassified sequences</taxon>
        <taxon>metagenomes</taxon>
        <taxon>ecological metagenomes</taxon>
    </lineage>
</organism>
<dbReference type="GO" id="GO:0005524">
    <property type="term" value="F:ATP binding"/>
    <property type="evidence" value="ECO:0007669"/>
    <property type="project" value="UniProtKB-KW"/>
</dbReference>
<evidence type="ECO:0000256" key="2">
    <source>
        <dbReference type="ARBA" id="ARBA00009441"/>
    </source>
</evidence>
<reference evidence="11" key="1">
    <citation type="submission" date="2018-06" db="EMBL/GenBank/DDBJ databases">
        <authorList>
            <person name="Zhirakovskaya E."/>
        </authorList>
    </citation>
    <scope>NUCLEOTIDE SEQUENCE</scope>
</reference>
<keyword evidence="7" id="KW-0234">DNA repair</keyword>
<dbReference type="AlphaFoldDB" id="A0A3B1DEF1"/>
<protein>
    <recommendedName>
        <fullName evidence="3">DNA repair protein RecN</fullName>
    </recommendedName>
    <alternativeName>
        <fullName evidence="8">Recombination protein N</fullName>
    </alternativeName>
</protein>
<accession>A0A3B1DEF1</accession>
<dbReference type="GO" id="GO:0006310">
    <property type="term" value="P:DNA recombination"/>
    <property type="evidence" value="ECO:0007669"/>
    <property type="project" value="InterPro"/>
</dbReference>
<evidence type="ECO:0000256" key="7">
    <source>
        <dbReference type="ARBA" id="ARBA00023204"/>
    </source>
</evidence>
<dbReference type="GO" id="GO:0043590">
    <property type="term" value="C:bacterial nucleoid"/>
    <property type="evidence" value="ECO:0007669"/>
    <property type="project" value="TreeGrafter"/>
</dbReference>
<feature type="domain" description="RecF/RecN/SMC N-terminal" evidence="10">
    <location>
        <begin position="1"/>
        <end position="508"/>
    </location>
</feature>
<evidence type="ECO:0000256" key="8">
    <source>
        <dbReference type="ARBA" id="ARBA00033408"/>
    </source>
</evidence>
<dbReference type="PANTHER" id="PTHR11059:SF0">
    <property type="entry name" value="DNA REPAIR PROTEIN RECN"/>
    <property type="match status" value="1"/>
</dbReference>
<dbReference type="NCBIfam" id="TIGR00634">
    <property type="entry name" value="recN"/>
    <property type="match status" value="1"/>
</dbReference>
<dbReference type="InterPro" id="IPR003395">
    <property type="entry name" value="RecF/RecN/SMC_N"/>
</dbReference>
<dbReference type="PIRSF" id="PIRSF003128">
    <property type="entry name" value="RecN"/>
    <property type="match status" value="1"/>
</dbReference>
<evidence type="ECO:0000259" key="10">
    <source>
        <dbReference type="Pfam" id="PF02463"/>
    </source>
</evidence>
<keyword evidence="4" id="KW-0547">Nucleotide-binding</keyword>
<dbReference type="EMBL" id="UOGJ01000122">
    <property type="protein sequence ID" value="VAX37241.1"/>
    <property type="molecule type" value="Genomic_DNA"/>
</dbReference>
<dbReference type="InterPro" id="IPR004604">
    <property type="entry name" value="DNA_recomb/repair_RecN"/>
</dbReference>
<dbReference type="InterPro" id="IPR027417">
    <property type="entry name" value="P-loop_NTPase"/>
</dbReference>
<comment type="similarity">
    <text evidence="2">Belongs to the RecN family.</text>
</comment>
<proteinExistence type="inferred from homology"/>
<comment type="function">
    <text evidence="1">May be involved in recombinational repair of damaged DNA.</text>
</comment>
<evidence type="ECO:0000313" key="11">
    <source>
        <dbReference type="EMBL" id="VAX37241.1"/>
    </source>
</evidence>
<keyword evidence="6" id="KW-0067">ATP-binding</keyword>
<evidence type="ECO:0000256" key="3">
    <source>
        <dbReference type="ARBA" id="ARBA00021315"/>
    </source>
</evidence>
<dbReference type="Gene3D" id="3.40.50.300">
    <property type="entry name" value="P-loop containing nucleotide triphosphate hydrolases"/>
    <property type="match status" value="2"/>
</dbReference>
<evidence type="ECO:0000256" key="1">
    <source>
        <dbReference type="ARBA" id="ARBA00003618"/>
    </source>
</evidence>
<evidence type="ECO:0000256" key="4">
    <source>
        <dbReference type="ARBA" id="ARBA00022741"/>
    </source>
</evidence>